<comment type="caution">
    <text evidence="4">The sequence shown here is derived from an EMBL/GenBank/DDBJ whole genome shotgun (WGS) entry which is preliminary data.</text>
</comment>
<evidence type="ECO:0000313" key="4">
    <source>
        <dbReference type="EMBL" id="HJG41188.1"/>
    </source>
</evidence>
<gene>
    <name evidence="4" type="ORF">K8U73_02165</name>
</gene>
<dbReference type="PANTHER" id="PTHR48111">
    <property type="entry name" value="REGULATOR OF RPOS"/>
    <property type="match status" value="1"/>
</dbReference>
<dbReference type="InterPro" id="IPR036388">
    <property type="entry name" value="WH-like_DNA-bd_sf"/>
</dbReference>
<name>A0A921IVB2_9BIFI</name>
<proteinExistence type="predicted"/>
<dbReference type="InterPro" id="IPR001867">
    <property type="entry name" value="OmpR/PhoB-type_DNA-bd"/>
</dbReference>
<dbReference type="Gene3D" id="1.10.10.10">
    <property type="entry name" value="Winged helix-like DNA-binding domain superfamily/Winged helix DNA-binding domain"/>
    <property type="match status" value="1"/>
</dbReference>
<dbReference type="GO" id="GO:0005829">
    <property type="term" value="C:cytosol"/>
    <property type="evidence" value="ECO:0007669"/>
    <property type="project" value="TreeGrafter"/>
</dbReference>
<dbReference type="Proteomes" id="UP000786560">
    <property type="component" value="Unassembled WGS sequence"/>
</dbReference>
<dbReference type="CDD" id="cd00383">
    <property type="entry name" value="trans_reg_C"/>
    <property type="match status" value="1"/>
</dbReference>
<dbReference type="GO" id="GO:0032993">
    <property type="term" value="C:protein-DNA complex"/>
    <property type="evidence" value="ECO:0007669"/>
    <property type="project" value="TreeGrafter"/>
</dbReference>
<reference evidence="4" key="1">
    <citation type="journal article" date="2021" name="PeerJ">
        <title>Extensive microbial diversity within the chicken gut microbiome revealed by metagenomics and culture.</title>
        <authorList>
            <person name="Gilroy R."/>
            <person name="Ravi A."/>
            <person name="Getino M."/>
            <person name="Pursley I."/>
            <person name="Horton D.L."/>
            <person name="Alikhan N.F."/>
            <person name="Baker D."/>
            <person name="Gharbi K."/>
            <person name="Hall N."/>
            <person name="Watson M."/>
            <person name="Adriaenssens E.M."/>
            <person name="Foster-Nyarko E."/>
            <person name="Jarju S."/>
            <person name="Secka A."/>
            <person name="Antonio M."/>
            <person name="Oren A."/>
            <person name="Chaudhuri R.R."/>
            <person name="La Ragione R."/>
            <person name="Hildebrand F."/>
            <person name="Pallen M.J."/>
        </authorList>
    </citation>
    <scope>NUCLEOTIDE SEQUENCE</scope>
    <source>
        <strain evidence="4">ChiBcolR7-4860</strain>
    </source>
</reference>
<dbReference type="EMBL" id="DYUX01000009">
    <property type="protein sequence ID" value="HJG41188.1"/>
    <property type="molecule type" value="Genomic_DNA"/>
</dbReference>
<dbReference type="RefSeq" id="WP_051915792.1">
    <property type="nucleotide sequence ID" value="NZ_DYUX01000009.1"/>
</dbReference>
<keyword evidence="1 2" id="KW-0238">DNA-binding</keyword>
<sequence length="99" mass="11189">MLAIGRWSLDIDAHTFRIDDEPVSLTNIEFAIVELLMGHPDTVFSKRQVYELCWGEPYMVDDNTVTAHISKIRAKLRASGTDGYIRTVWGLGVKLAVPR</sequence>
<dbReference type="PROSITE" id="PS51755">
    <property type="entry name" value="OMPR_PHOB"/>
    <property type="match status" value="1"/>
</dbReference>
<dbReference type="SUPFAM" id="SSF46894">
    <property type="entry name" value="C-terminal effector domain of the bipartite response regulators"/>
    <property type="match status" value="1"/>
</dbReference>
<dbReference type="InterPro" id="IPR039420">
    <property type="entry name" value="WalR-like"/>
</dbReference>
<feature type="domain" description="OmpR/PhoB-type" evidence="3">
    <location>
        <begin position="1"/>
        <end position="97"/>
    </location>
</feature>
<dbReference type="GO" id="GO:0006355">
    <property type="term" value="P:regulation of DNA-templated transcription"/>
    <property type="evidence" value="ECO:0007669"/>
    <property type="project" value="InterPro"/>
</dbReference>
<evidence type="ECO:0000259" key="3">
    <source>
        <dbReference type="PROSITE" id="PS51755"/>
    </source>
</evidence>
<dbReference type="Pfam" id="PF00486">
    <property type="entry name" value="Trans_reg_C"/>
    <property type="match status" value="1"/>
</dbReference>
<feature type="DNA-binding region" description="OmpR/PhoB-type" evidence="2">
    <location>
        <begin position="1"/>
        <end position="97"/>
    </location>
</feature>
<dbReference type="SMART" id="SM00862">
    <property type="entry name" value="Trans_reg_C"/>
    <property type="match status" value="1"/>
</dbReference>
<dbReference type="PANTHER" id="PTHR48111:SF2">
    <property type="entry name" value="RESPONSE REGULATOR SAER"/>
    <property type="match status" value="1"/>
</dbReference>
<dbReference type="AlphaFoldDB" id="A0A921IVB2"/>
<protein>
    <submittedName>
        <fullName evidence="4">Winged helix-turn-helix domain-containing protein</fullName>
    </submittedName>
</protein>
<reference evidence="4" key="2">
    <citation type="submission" date="2021-09" db="EMBL/GenBank/DDBJ databases">
        <authorList>
            <person name="Gilroy R."/>
        </authorList>
    </citation>
    <scope>NUCLEOTIDE SEQUENCE</scope>
    <source>
        <strain evidence="4">ChiBcolR7-4860</strain>
    </source>
</reference>
<organism evidence="4 5">
    <name type="scientific">Bifidobacterium pullorum subsp. gallinarum</name>
    <dbReference type="NCBI Taxonomy" id="78344"/>
    <lineage>
        <taxon>Bacteria</taxon>
        <taxon>Bacillati</taxon>
        <taxon>Actinomycetota</taxon>
        <taxon>Actinomycetes</taxon>
        <taxon>Bifidobacteriales</taxon>
        <taxon>Bifidobacteriaceae</taxon>
        <taxon>Bifidobacterium</taxon>
    </lineage>
</organism>
<evidence type="ECO:0000256" key="2">
    <source>
        <dbReference type="PROSITE-ProRule" id="PRU01091"/>
    </source>
</evidence>
<accession>A0A921IVB2</accession>
<dbReference type="InterPro" id="IPR016032">
    <property type="entry name" value="Sig_transdc_resp-reg_C-effctor"/>
</dbReference>
<dbReference type="GO" id="GO:0000976">
    <property type="term" value="F:transcription cis-regulatory region binding"/>
    <property type="evidence" value="ECO:0007669"/>
    <property type="project" value="TreeGrafter"/>
</dbReference>
<evidence type="ECO:0000313" key="5">
    <source>
        <dbReference type="Proteomes" id="UP000786560"/>
    </source>
</evidence>
<dbReference type="GO" id="GO:0000156">
    <property type="term" value="F:phosphorelay response regulator activity"/>
    <property type="evidence" value="ECO:0007669"/>
    <property type="project" value="TreeGrafter"/>
</dbReference>
<evidence type="ECO:0000256" key="1">
    <source>
        <dbReference type="ARBA" id="ARBA00023125"/>
    </source>
</evidence>